<comment type="subcellular location">
    <subcellularLocation>
        <location evidence="2">Cell membrane</location>
        <topology evidence="2">Multi-pass membrane protein</topology>
    </subcellularLocation>
</comment>
<evidence type="ECO:0000256" key="18">
    <source>
        <dbReference type="SAM" id="Coils"/>
    </source>
</evidence>
<evidence type="ECO:0000259" key="21">
    <source>
        <dbReference type="PROSITE" id="PS50110"/>
    </source>
</evidence>
<evidence type="ECO:0000256" key="11">
    <source>
        <dbReference type="ARBA" id="ARBA00022989"/>
    </source>
</evidence>
<dbReference type="Gene3D" id="1.10.287.130">
    <property type="match status" value="1"/>
</dbReference>
<dbReference type="Gene3D" id="3.30.450.20">
    <property type="entry name" value="PAS domain"/>
    <property type="match status" value="1"/>
</dbReference>
<dbReference type="InterPro" id="IPR003660">
    <property type="entry name" value="HAMP_dom"/>
</dbReference>
<dbReference type="GO" id="GO:0005886">
    <property type="term" value="C:plasma membrane"/>
    <property type="evidence" value="ECO:0007669"/>
    <property type="project" value="UniProtKB-SubCell"/>
</dbReference>
<dbReference type="eggNOG" id="COG2198">
    <property type="taxonomic scope" value="Bacteria"/>
</dbReference>
<evidence type="ECO:0000256" key="8">
    <source>
        <dbReference type="ARBA" id="ARBA00022741"/>
    </source>
</evidence>
<dbReference type="GO" id="GO:0005524">
    <property type="term" value="F:ATP binding"/>
    <property type="evidence" value="ECO:0007669"/>
    <property type="project" value="UniProtKB-KW"/>
</dbReference>
<dbReference type="InterPro" id="IPR001789">
    <property type="entry name" value="Sig_transdc_resp-reg_receiver"/>
</dbReference>
<evidence type="ECO:0000259" key="22">
    <source>
        <dbReference type="PROSITE" id="PS50885"/>
    </source>
</evidence>
<feature type="modified residue" description="4-aspartylphosphate" evidence="17">
    <location>
        <position position="694"/>
    </location>
</feature>
<dbReference type="PROSITE" id="PS50894">
    <property type="entry name" value="HPT"/>
    <property type="match status" value="1"/>
</dbReference>
<dbReference type="SUPFAM" id="SSF47384">
    <property type="entry name" value="Homodimeric domain of signal transducing histidine kinase"/>
    <property type="match status" value="1"/>
</dbReference>
<dbReference type="InterPro" id="IPR005467">
    <property type="entry name" value="His_kinase_dom"/>
</dbReference>
<dbReference type="InterPro" id="IPR003661">
    <property type="entry name" value="HisK_dim/P_dom"/>
</dbReference>
<evidence type="ECO:0000256" key="15">
    <source>
        <dbReference type="ARBA" id="ARBA00068150"/>
    </source>
</evidence>
<evidence type="ECO:0000256" key="7">
    <source>
        <dbReference type="ARBA" id="ARBA00022692"/>
    </source>
</evidence>
<dbReference type="CDD" id="cd12912">
    <property type="entry name" value="PDC2_MCP_like"/>
    <property type="match status" value="1"/>
</dbReference>
<dbReference type="InterPro" id="IPR008207">
    <property type="entry name" value="Sig_transdc_His_kin_Hpt_dom"/>
</dbReference>
<feature type="coiled-coil region" evidence="18">
    <location>
        <begin position="373"/>
        <end position="400"/>
    </location>
</feature>
<dbReference type="SUPFAM" id="SSF52172">
    <property type="entry name" value="CheY-like"/>
    <property type="match status" value="2"/>
</dbReference>
<dbReference type="SMART" id="SM00387">
    <property type="entry name" value="HATPase_c"/>
    <property type="match status" value="1"/>
</dbReference>
<evidence type="ECO:0000256" key="5">
    <source>
        <dbReference type="ARBA" id="ARBA00022553"/>
    </source>
</evidence>
<dbReference type="PANTHER" id="PTHR45339">
    <property type="entry name" value="HYBRID SIGNAL TRANSDUCTION HISTIDINE KINASE J"/>
    <property type="match status" value="1"/>
</dbReference>
<dbReference type="PROSITE" id="PS50110">
    <property type="entry name" value="RESPONSE_REGULATORY"/>
    <property type="match status" value="2"/>
</dbReference>
<dbReference type="KEGG" id="sur:STAUR_6076"/>
<dbReference type="Gene3D" id="3.40.50.2300">
    <property type="match status" value="2"/>
</dbReference>
<gene>
    <name evidence="24" type="ordered locus">STAUR_6076</name>
</gene>
<accession>E3FD16</accession>
<evidence type="ECO:0000259" key="20">
    <source>
        <dbReference type="PROSITE" id="PS50109"/>
    </source>
</evidence>
<feature type="modified residue" description="4-aspartylphosphate" evidence="17">
    <location>
        <position position="840"/>
    </location>
</feature>
<evidence type="ECO:0000256" key="19">
    <source>
        <dbReference type="SAM" id="Phobius"/>
    </source>
</evidence>
<dbReference type="RefSeq" id="WP_013377115.1">
    <property type="nucleotide sequence ID" value="NC_014623.1"/>
</dbReference>
<dbReference type="Pfam" id="PF00072">
    <property type="entry name" value="Response_reg"/>
    <property type="match status" value="2"/>
</dbReference>
<dbReference type="eggNOG" id="COG2770">
    <property type="taxonomic scope" value="Bacteria"/>
</dbReference>
<feature type="domain" description="HPt" evidence="23">
    <location>
        <begin position="962"/>
        <end position="1056"/>
    </location>
</feature>
<dbReference type="eggNOG" id="COG0784">
    <property type="taxonomic scope" value="Bacteria"/>
</dbReference>
<evidence type="ECO:0000256" key="9">
    <source>
        <dbReference type="ARBA" id="ARBA00022777"/>
    </source>
</evidence>
<dbReference type="PROSITE" id="PS50885">
    <property type="entry name" value="HAMP"/>
    <property type="match status" value="1"/>
</dbReference>
<dbReference type="PRINTS" id="PR00344">
    <property type="entry name" value="BCTRLSENSOR"/>
</dbReference>
<evidence type="ECO:0000256" key="10">
    <source>
        <dbReference type="ARBA" id="ARBA00022840"/>
    </source>
</evidence>
<dbReference type="InterPro" id="IPR004358">
    <property type="entry name" value="Sig_transdc_His_kin-like_C"/>
</dbReference>
<evidence type="ECO:0000256" key="2">
    <source>
        <dbReference type="ARBA" id="ARBA00004651"/>
    </source>
</evidence>
<dbReference type="SMART" id="SM00388">
    <property type="entry name" value="HisKA"/>
    <property type="match status" value="1"/>
</dbReference>
<comment type="catalytic activity">
    <reaction evidence="1">
        <text>ATP + protein L-histidine = ADP + protein N-phospho-L-histidine.</text>
        <dbReference type="EC" id="2.7.13.3"/>
    </reaction>
</comment>
<dbReference type="InterPro" id="IPR036641">
    <property type="entry name" value="HPT_dom_sf"/>
</dbReference>
<keyword evidence="11 19" id="KW-1133">Transmembrane helix</keyword>
<dbReference type="EC" id="2.7.13.3" evidence="3"/>
<dbReference type="SUPFAM" id="SSF55874">
    <property type="entry name" value="ATPase domain of HSP90 chaperone/DNA topoisomerase II/histidine kinase"/>
    <property type="match status" value="1"/>
</dbReference>
<feature type="domain" description="Response regulatory" evidence="21">
    <location>
        <begin position="791"/>
        <end position="907"/>
    </location>
</feature>
<evidence type="ECO:0000256" key="12">
    <source>
        <dbReference type="ARBA" id="ARBA00023012"/>
    </source>
</evidence>
<dbReference type="InterPro" id="IPR036097">
    <property type="entry name" value="HisK_dim/P_sf"/>
</dbReference>
<keyword evidence="18" id="KW-0175">Coiled coil</keyword>
<dbReference type="SMART" id="SM00304">
    <property type="entry name" value="HAMP"/>
    <property type="match status" value="1"/>
</dbReference>
<dbReference type="AlphaFoldDB" id="E3FD16"/>
<dbReference type="GO" id="GO:0000155">
    <property type="term" value="F:phosphorelay sensor kinase activity"/>
    <property type="evidence" value="ECO:0007669"/>
    <property type="project" value="InterPro"/>
</dbReference>
<feature type="transmembrane region" description="Helical" evidence="19">
    <location>
        <begin position="296"/>
        <end position="318"/>
    </location>
</feature>
<dbReference type="STRING" id="378806.STAUR_6076"/>
<evidence type="ECO:0000256" key="17">
    <source>
        <dbReference type="PROSITE-ProRule" id="PRU00169"/>
    </source>
</evidence>
<keyword evidence="8" id="KW-0547">Nucleotide-binding</keyword>
<dbReference type="Gene3D" id="1.20.120.160">
    <property type="entry name" value="HPT domain"/>
    <property type="match status" value="1"/>
</dbReference>
<dbReference type="CDD" id="cd00082">
    <property type="entry name" value="HisKA"/>
    <property type="match status" value="1"/>
</dbReference>
<dbReference type="FunFam" id="3.30.565.10:FF:000010">
    <property type="entry name" value="Sensor histidine kinase RcsC"/>
    <property type="match status" value="1"/>
</dbReference>
<protein>
    <recommendedName>
        <fullName evidence="15">Sensory/regulatory protein RpfC</fullName>
        <ecNumber evidence="3">2.7.13.3</ecNumber>
    </recommendedName>
</protein>
<feature type="modified residue" description="Phosphohistidine" evidence="16">
    <location>
        <position position="1001"/>
    </location>
</feature>
<dbReference type="CDD" id="cd16922">
    <property type="entry name" value="HATPase_EvgS-ArcB-TorS-like"/>
    <property type="match status" value="1"/>
</dbReference>
<comment type="subunit">
    <text evidence="14">At low DSF concentrations, interacts with RpfF.</text>
</comment>
<keyword evidence="10" id="KW-0067">ATP-binding</keyword>
<dbReference type="Pfam" id="PF02518">
    <property type="entry name" value="HATPase_c"/>
    <property type="match status" value="1"/>
</dbReference>
<reference evidence="24 25" key="1">
    <citation type="journal article" date="2011" name="Mol. Biol. Evol.">
        <title>Comparative genomic analysis of fruiting body formation in Myxococcales.</title>
        <authorList>
            <person name="Huntley S."/>
            <person name="Hamann N."/>
            <person name="Wegener-Feldbrugge S."/>
            <person name="Treuner-Lange A."/>
            <person name="Kube M."/>
            <person name="Reinhardt R."/>
            <person name="Klages S."/>
            <person name="Muller R."/>
            <person name="Ronning C.M."/>
            <person name="Nierman W.C."/>
            <person name="Sogaard-Andersen L."/>
        </authorList>
    </citation>
    <scope>NUCLEOTIDE SEQUENCE [LARGE SCALE GENOMIC DNA]</scope>
    <source>
        <strain evidence="24 25">DW4/3-1</strain>
    </source>
</reference>
<keyword evidence="5 17" id="KW-0597">Phosphoprotein</keyword>
<organism evidence="24 25">
    <name type="scientific">Stigmatella aurantiaca (strain DW4/3-1)</name>
    <dbReference type="NCBI Taxonomy" id="378806"/>
    <lineage>
        <taxon>Bacteria</taxon>
        <taxon>Pseudomonadati</taxon>
        <taxon>Myxococcota</taxon>
        <taxon>Myxococcia</taxon>
        <taxon>Myxococcales</taxon>
        <taxon>Cystobacterineae</taxon>
        <taxon>Archangiaceae</taxon>
        <taxon>Stigmatella</taxon>
    </lineage>
</organism>
<evidence type="ECO:0000256" key="13">
    <source>
        <dbReference type="ARBA" id="ARBA00023136"/>
    </source>
</evidence>
<dbReference type="PANTHER" id="PTHR45339:SF1">
    <property type="entry name" value="HYBRID SIGNAL TRANSDUCTION HISTIDINE KINASE J"/>
    <property type="match status" value="1"/>
</dbReference>
<name>E3FD16_STIAD</name>
<keyword evidence="13 19" id="KW-0472">Membrane</keyword>
<feature type="transmembrane region" description="Helical" evidence="19">
    <location>
        <begin position="12"/>
        <end position="31"/>
    </location>
</feature>
<feature type="domain" description="Response regulatory" evidence="21">
    <location>
        <begin position="641"/>
        <end position="762"/>
    </location>
</feature>
<sequence length="1062" mass="115664">MTIRLSITVKLIGYLLAASVVPLLIFGVTSYQLSRDAIVRLASEYNARLLDNQRDYLRLQTEQVESLAASITGIEDIGDALVSVDADDGYAALATQAKMGYILSGYSGLKGLESIDLFTPAGRHFHVGSTLDVSTVRLELRSRLYAASLASPQAIVWHGVEDNVNAASPHSKVLVATRVIRRIPQGGMAPEPVGVVVLNYSTEHLHEHFKRLDIGEGGYLMVADGRGRLLVHPDKSLIGQSLVPGFEALLKGEQGRVALRLGSQDVLLNYLRMDPMGWQVISVLPQASLMAPMLRIGGVGLAVLLACFAVITLVAMRYSRRVVAPIRAISEGFQNIQQDRLEQVRPLPPSRTQDEIKEMVGWFNAFLDNLHGRRRSEEELRQAKESAEEANRAKGEFLANMSHEIRTPMNAIIGMTQLALDAGSPEEKRDFIVKASRSAQSLLGIINDILDFSKIDAGRLEIETVPVSLNELISGLADVFASAAQDKGIELLFDVDASLPAALAGDPLRLRQILQNLISNALKFTPAGEVVVRVEKVAELASGVACRFSVRDTGIGIAAEQLPRLFQSFFQTDSSVTRKYGGTGLGLAISKRLVELMGGRIGVDSQPGQGSCFWFELTLARLLEESARVGREGLASWGALRVLVVDDNASARHILSAMFASFGFVAHAVADGRQALEELARGMDGQPYHLMLIDYHMPGLDGIETSRRLLQRKESVPLPTVIMASMDERPIVVQQAQEAGIQAYVNKPVTASTLLDAVQRALGHPSTQFRAAPLRREGASQAVLRHLQGARILLVEDNRLNQEVALHFLRRAGLKVDVAAHGAEAIERLEQGAYEAVLMDCQMPVMDGYEATRRIRSKAQFAQLPIIAMTANALEGDRERSLKSGMNDHLSKPIDVNHLYQTLGRWIAPGSWSEATPLDALADNPLQAESPPHDRAPSTEALGTPLPLHVNMDSALINLDGDAVLYRTVVELFLGDAPDSWAQFLVAWNDGDRERATRAAHTLKSLAANIGAEVLRDHAKALEAALRESGAPPPIEERFPLLEQELLLVVSTLKGFLARAAP</sequence>
<dbReference type="OrthoDB" id="5468627at2"/>
<evidence type="ECO:0000256" key="6">
    <source>
        <dbReference type="ARBA" id="ARBA00022679"/>
    </source>
</evidence>
<evidence type="ECO:0000256" key="16">
    <source>
        <dbReference type="PROSITE-ProRule" id="PRU00110"/>
    </source>
</evidence>
<dbReference type="SMART" id="SM00448">
    <property type="entry name" value="REC"/>
    <property type="match status" value="2"/>
</dbReference>
<dbReference type="InterPro" id="IPR011006">
    <property type="entry name" value="CheY-like_superfamily"/>
</dbReference>
<dbReference type="Pfam" id="PF00512">
    <property type="entry name" value="HisKA"/>
    <property type="match status" value="1"/>
</dbReference>
<dbReference type="Pfam" id="PF01627">
    <property type="entry name" value="Hpt"/>
    <property type="match status" value="1"/>
</dbReference>
<dbReference type="FunFam" id="1.10.287.130:FF:000002">
    <property type="entry name" value="Two-component osmosensing histidine kinase"/>
    <property type="match status" value="1"/>
</dbReference>
<dbReference type="SMART" id="SM00073">
    <property type="entry name" value="HPT"/>
    <property type="match status" value="1"/>
</dbReference>
<evidence type="ECO:0000256" key="4">
    <source>
        <dbReference type="ARBA" id="ARBA00022475"/>
    </source>
</evidence>
<keyword evidence="25" id="KW-1185">Reference proteome</keyword>
<dbReference type="CDD" id="cd17546">
    <property type="entry name" value="REC_hyHK_CKI1_RcsC-like"/>
    <property type="match status" value="2"/>
</dbReference>
<proteinExistence type="predicted"/>
<evidence type="ECO:0000259" key="23">
    <source>
        <dbReference type="PROSITE" id="PS50894"/>
    </source>
</evidence>
<keyword evidence="4" id="KW-1003">Cell membrane</keyword>
<dbReference type="Proteomes" id="UP000001351">
    <property type="component" value="Chromosome"/>
</dbReference>
<dbReference type="Gene3D" id="3.30.565.10">
    <property type="entry name" value="Histidine kinase-like ATPase, C-terminal domain"/>
    <property type="match status" value="1"/>
</dbReference>
<evidence type="ECO:0000313" key="24">
    <source>
        <dbReference type="EMBL" id="ADO73835.1"/>
    </source>
</evidence>
<dbReference type="Gene3D" id="6.10.340.10">
    <property type="match status" value="1"/>
</dbReference>
<dbReference type="PROSITE" id="PS50109">
    <property type="entry name" value="HIS_KIN"/>
    <property type="match status" value="1"/>
</dbReference>
<dbReference type="InterPro" id="IPR036890">
    <property type="entry name" value="HATPase_C_sf"/>
</dbReference>
<keyword evidence="7 19" id="KW-0812">Transmembrane</keyword>
<dbReference type="Pfam" id="PF00672">
    <property type="entry name" value="HAMP"/>
    <property type="match status" value="1"/>
</dbReference>
<evidence type="ECO:0000313" key="25">
    <source>
        <dbReference type="Proteomes" id="UP000001351"/>
    </source>
</evidence>
<evidence type="ECO:0000256" key="1">
    <source>
        <dbReference type="ARBA" id="ARBA00000085"/>
    </source>
</evidence>
<keyword evidence="9" id="KW-0418">Kinase</keyword>
<dbReference type="eggNOG" id="COG0745">
    <property type="taxonomic scope" value="Bacteria"/>
</dbReference>
<dbReference type="HOGENOM" id="CLU_000445_104_15_7"/>
<evidence type="ECO:0000256" key="3">
    <source>
        <dbReference type="ARBA" id="ARBA00012438"/>
    </source>
</evidence>
<dbReference type="InterPro" id="IPR003594">
    <property type="entry name" value="HATPase_dom"/>
</dbReference>
<keyword evidence="12" id="KW-0902">Two-component regulatory system</keyword>
<evidence type="ECO:0000256" key="14">
    <source>
        <dbReference type="ARBA" id="ARBA00064003"/>
    </source>
</evidence>
<feature type="domain" description="HAMP" evidence="22">
    <location>
        <begin position="320"/>
        <end position="375"/>
    </location>
</feature>
<feature type="domain" description="Histidine kinase" evidence="20">
    <location>
        <begin position="400"/>
        <end position="621"/>
    </location>
</feature>
<dbReference type="eggNOG" id="COG5002">
    <property type="taxonomic scope" value="Bacteria"/>
</dbReference>
<dbReference type="SUPFAM" id="SSF47226">
    <property type="entry name" value="Histidine-containing phosphotransfer domain, HPT domain"/>
    <property type="match status" value="1"/>
</dbReference>
<keyword evidence="6" id="KW-0808">Transferase</keyword>
<dbReference type="EMBL" id="CP002271">
    <property type="protein sequence ID" value="ADO73835.1"/>
    <property type="molecule type" value="Genomic_DNA"/>
</dbReference>